<sequence length="86" mass="9767">MDKETEDFAFISCLSKDYGCCNTVISLAVSSVRRHSYNRPYSYTVIPIQKQVKGSQQLLLIASMISVLEAGVHKFHLKGHSHYNYL</sequence>
<evidence type="ECO:0000313" key="1">
    <source>
        <dbReference type="EMBL" id="CAI9727149.1"/>
    </source>
</evidence>
<proteinExistence type="predicted"/>
<dbReference type="Proteomes" id="UP001162480">
    <property type="component" value="Chromosome 8"/>
</dbReference>
<keyword evidence="2" id="KW-1185">Reference proteome</keyword>
<protein>
    <submittedName>
        <fullName evidence="1">Uncharacterized protein</fullName>
    </submittedName>
</protein>
<gene>
    <name evidence="1" type="ORF">OCTVUL_1B015265</name>
</gene>
<evidence type="ECO:0000313" key="2">
    <source>
        <dbReference type="Proteomes" id="UP001162480"/>
    </source>
</evidence>
<accession>A0AA36B3X5</accession>
<dbReference type="EMBL" id="OX597821">
    <property type="protein sequence ID" value="CAI9727149.1"/>
    <property type="molecule type" value="Genomic_DNA"/>
</dbReference>
<dbReference type="AlphaFoldDB" id="A0AA36B3X5"/>
<organism evidence="1 2">
    <name type="scientific">Octopus vulgaris</name>
    <name type="common">Common octopus</name>
    <dbReference type="NCBI Taxonomy" id="6645"/>
    <lineage>
        <taxon>Eukaryota</taxon>
        <taxon>Metazoa</taxon>
        <taxon>Spiralia</taxon>
        <taxon>Lophotrochozoa</taxon>
        <taxon>Mollusca</taxon>
        <taxon>Cephalopoda</taxon>
        <taxon>Coleoidea</taxon>
        <taxon>Octopodiformes</taxon>
        <taxon>Octopoda</taxon>
        <taxon>Incirrata</taxon>
        <taxon>Octopodidae</taxon>
        <taxon>Octopus</taxon>
    </lineage>
</organism>
<name>A0AA36B3X5_OCTVU</name>
<reference evidence="1" key="1">
    <citation type="submission" date="2023-08" db="EMBL/GenBank/DDBJ databases">
        <authorList>
            <person name="Alioto T."/>
            <person name="Alioto T."/>
            <person name="Gomez Garrido J."/>
        </authorList>
    </citation>
    <scope>NUCLEOTIDE SEQUENCE</scope>
</reference>